<evidence type="ECO:0000256" key="8">
    <source>
        <dbReference type="ARBA" id="ARBA00022898"/>
    </source>
</evidence>
<comment type="caution">
    <text evidence="14">The sequence shown here is derived from an EMBL/GenBank/DDBJ whole genome shotgun (WGS) entry which is preliminary data.</text>
</comment>
<comment type="function">
    <text evidence="11 12">Catalyzes the anaerobic formation of alpha-ketobutyrate and ammonia from threonine in a two-step reaction. The first step involved a dehydration of threonine and a production of enamine intermediates (aminocrotonate), which tautomerizes to its imine form (iminobutyrate). Both intermediates are unstable and short-lived. The second step is the nonenzymatic hydrolysis of the enamine/imine intermediates to form 2-ketobutyrate and free ammonia. In the low water environment of the cell, the second step is accelerated by RidA.</text>
</comment>
<accession>A0ABW0H1U9</accession>
<dbReference type="PANTHER" id="PTHR48078">
    <property type="entry name" value="THREONINE DEHYDRATASE, MITOCHONDRIAL-RELATED"/>
    <property type="match status" value="1"/>
</dbReference>
<evidence type="ECO:0000256" key="5">
    <source>
        <dbReference type="ARBA" id="ARBA00011881"/>
    </source>
</evidence>
<keyword evidence="9 12" id="KW-0456">Lyase</keyword>
<comment type="similarity">
    <text evidence="4 12">Belongs to the serine/threonine dehydratase family.</text>
</comment>
<comment type="pathway">
    <text evidence="3 12">Amino-acid biosynthesis; L-isoleucine biosynthesis; 2-oxobutanoate from L-threonine: step 1/1.</text>
</comment>
<dbReference type="InterPro" id="IPR001721">
    <property type="entry name" value="TD_ACT-like"/>
</dbReference>
<evidence type="ECO:0000256" key="9">
    <source>
        <dbReference type="ARBA" id="ARBA00023239"/>
    </source>
</evidence>
<dbReference type="InterPro" id="IPR000634">
    <property type="entry name" value="Ser/Thr_deHydtase_PyrdxlP-BS"/>
</dbReference>
<dbReference type="Proteomes" id="UP001596016">
    <property type="component" value="Unassembled WGS sequence"/>
</dbReference>
<dbReference type="InterPro" id="IPR050147">
    <property type="entry name" value="Ser/Thr_Dehydratase"/>
</dbReference>
<keyword evidence="10 12" id="KW-0100">Branched-chain amino acid biosynthesis</keyword>
<evidence type="ECO:0000313" key="14">
    <source>
        <dbReference type="EMBL" id="MFC5386013.1"/>
    </source>
</evidence>
<name>A0ABW0H1U9_9HYPH</name>
<protein>
    <recommendedName>
        <fullName evidence="12">L-threonine dehydratase</fullName>
        <ecNumber evidence="12">4.3.1.19</ecNumber>
    </recommendedName>
    <alternativeName>
        <fullName evidence="12">Threonine deaminase</fullName>
    </alternativeName>
</protein>
<dbReference type="NCBIfam" id="TIGR02079">
    <property type="entry name" value="THD1"/>
    <property type="match status" value="1"/>
</dbReference>
<keyword evidence="7 12" id="KW-0412">Isoleucine biosynthesis</keyword>
<dbReference type="Gene3D" id="3.40.50.1100">
    <property type="match status" value="2"/>
</dbReference>
<dbReference type="InterPro" id="IPR001926">
    <property type="entry name" value="TrpB-like_PALP"/>
</dbReference>
<dbReference type="Pfam" id="PF00291">
    <property type="entry name" value="PALP"/>
    <property type="match status" value="1"/>
</dbReference>
<keyword evidence="6 12" id="KW-0028">Amino-acid biosynthesis</keyword>
<dbReference type="PANTHER" id="PTHR48078:SF11">
    <property type="entry name" value="THREONINE DEHYDRATASE, MITOCHONDRIAL"/>
    <property type="match status" value="1"/>
</dbReference>
<dbReference type="PROSITE" id="PS00165">
    <property type="entry name" value="DEHYDRATASE_SER_THR"/>
    <property type="match status" value="1"/>
</dbReference>
<dbReference type="CDD" id="cd01562">
    <property type="entry name" value="Thr-dehyd"/>
    <property type="match status" value="1"/>
</dbReference>
<evidence type="ECO:0000256" key="6">
    <source>
        <dbReference type="ARBA" id="ARBA00022605"/>
    </source>
</evidence>
<evidence type="ECO:0000259" key="13">
    <source>
        <dbReference type="PROSITE" id="PS51672"/>
    </source>
</evidence>
<organism evidence="14 15">
    <name type="scientific">Aquamicrobium segne</name>
    <dbReference type="NCBI Taxonomy" id="469547"/>
    <lineage>
        <taxon>Bacteria</taxon>
        <taxon>Pseudomonadati</taxon>
        <taxon>Pseudomonadota</taxon>
        <taxon>Alphaproteobacteria</taxon>
        <taxon>Hyphomicrobiales</taxon>
        <taxon>Phyllobacteriaceae</taxon>
        <taxon>Aquamicrobium</taxon>
    </lineage>
</organism>
<proteinExistence type="inferred from homology"/>
<reference evidence="15" key="1">
    <citation type="journal article" date="2019" name="Int. J. Syst. Evol. Microbiol.">
        <title>The Global Catalogue of Microorganisms (GCM) 10K type strain sequencing project: providing services to taxonomists for standard genome sequencing and annotation.</title>
        <authorList>
            <consortium name="The Broad Institute Genomics Platform"/>
            <consortium name="The Broad Institute Genome Sequencing Center for Infectious Disease"/>
            <person name="Wu L."/>
            <person name="Ma J."/>
        </authorList>
    </citation>
    <scope>NUCLEOTIDE SEQUENCE [LARGE SCALE GENOMIC DNA]</scope>
    <source>
        <strain evidence="15">CGMCC 4.1415</strain>
    </source>
</reference>
<dbReference type="RefSeq" id="WP_378228933.1">
    <property type="nucleotide sequence ID" value="NZ_JBHSLL010000023.1"/>
</dbReference>
<dbReference type="EMBL" id="JBHSLL010000023">
    <property type="protein sequence ID" value="MFC5386013.1"/>
    <property type="molecule type" value="Genomic_DNA"/>
</dbReference>
<keyword evidence="15" id="KW-1185">Reference proteome</keyword>
<dbReference type="PROSITE" id="PS51672">
    <property type="entry name" value="ACT_LIKE"/>
    <property type="match status" value="1"/>
</dbReference>
<comment type="cofactor">
    <cofactor evidence="2 12">
        <name>pyridoxal 5'-phosphate</name>
        <dbReference type="ChEBI" id="CHEBI:597326"/>
    </cofactor>
</comment>
<evidence type="ECO:0000256" key="12">
    <source>
        <dbReference type="RuleBase" id="RU362012"/>
    </source>
</evidence>
<dbReference type="InterPro" id="IPR036052">
    <property type="entry name" value="TrpB-like_PALP_sf"/>
</dbReference>
<evidence type="ECO:0000256" key="4">
    <source>
        <dbReference type="ARBA" id="ARBA00010869"/>
    </source>
</evidence>
<keyword evidence="8 12" id="KW-0663">Pyridoxal phosphate</keyword>
<gene>
    <name evidence="12 14" type="primary">ilvA</name>
    <name evidence="14" type="ORF">ACFPLB_08555</name>
</gene>
<evidence type="ECO:0000256" key="11">
    <source>
        <dbReference type="ARBA" id="ARBA00025527"/>
    </source>
</evidence>
<evidence type="ECO:0000256" key="1">
    <source>
        <dbReference type="ARBA" id="ARBA00001274"/>
    </source>
</evidence>
<evidence type="ECO:0000313" key="15">
    <source>
        <dbReference type="Proteomes" id="UP001596016"/>
    </source>
</evidence>
<dbReference type="SUPFAM" id="SSF55021">
    <property type="entry name" value="ACT-like"/>
    <property type="match status" value="1"/>
</dbReference>
<dbReference type="SUPFAM" id="SSF53686">
    <property type="entry name" value="Tryptophan synthase beta subunit-like PLP-dependent enzymes"/>
    <property type="match status" value="1"/>
</dbReference>
<comment type="subunit">
    <text evidence="5 12">Homotetramer.</text>
</comment>
<evidence type="ECO:0000256" key="10">
    <source>
        <dbReference type="ARBA" id="ARBA00023304"/>
    </source>
</evidence>
<sequence length="418" mass="46301">MTGFVDKVAAAAQEIRAIFPQTPLQKNEYLSRKYGARIFLKREDLSPVRSYKIRGALNFFRKALILDGSADLFVCASAGNHAQGFAFVCQHFKRKGVVFMPVTTPQQKINKTRMFGGEFVEIRLVGDFFDDCYQAALDFTKSAGAHMVPPFDHKNIIEGQATVAQEIVEQLGPGRVPDIVLLPVGGGGLAAGVTQYFQAIDQASQFIFCEPAGAPSFMRSLAAGKRVKLSLMDNFVDGAAVGEIGRENFQLLKGFGPETCRLVPENRLCATMIEMLNVEGVVLEPAGALTIDVLKDFAKKDLRGKTVVAVVSGGNFDFERLPDVKERALRFEGLKKYFIIRLPQRPGALRDFLEMLGPDDDIARFEYLKKSARNFGSVLIGIETKDRRNFTTLKARFDAEGIQYQDISDDETLANFII</sequence>
<evidence type="ECO:0000256" key="3">
    <source>
        <dbReference type="ARBA" id="ARBA00004810"/>
    </source>
</evidence>
<dbReference type="Pfam" id="PF00585">
    <property type="entry name" value="Thr_dehydrat_C"/>
    <property type="match status" value="1"/>
</dbReference>
<dbReference type="GO" id="GO:0004794">
    <property type="term" value="F:threonine deaminase activity"/>
    <property type="evidence" value="ECO:0007669"/>
    <property type="project" value="UniProtKB-EC"/>
</dbReference>
<dbReference type="InterPro" id="IPR011820">
    <property type="entry name" value="IlvA"/>
</dbReference>
<dbReference type="Gene3D" id="3.40.1020.10">
    <property type="entry name" value="Biosynthetic Threonine Deaminase, Domain 3"/>
    <property type="match status" value="1"/>
</dbReference>
<evidence type="ECO:0000256" key="7">
    <source>
        <dbReference type="ARBA" id="ARBA00022624"/>
    </source>
</evidence>
<dbReference type="InterPro" id="IPR038110">
    <property type="entry name" value="TD_ACT-like_sf"/>
</dbReference>
<dbReference type="NCBIfam" id="NF006390">
    <property type="entry name" value="PRK08639.1"/>
    <property type="match status" value="1"/>
</dbReference>
<dbReference type="CDD" id="cd04907">
    <property type="entry name" value="ACT_ThrD-I_2"/>
    <property type="match status" value="1"/>
</dbReference>
<dbReference type="InterPro" id="IPR045865">
    <property type="entry name" value="ACT-like_dom_sf"/>
</dbReference>
<dbReference type="EC" id="4.3.1.19" evidence="12"/>
<evidence type="ECO:0000256" key="2">
    <source>
        <dbReference type="ARBA" id="ARBA00001933"/>
    </source>
</evidence>
<comment type="catalytic activity">
    <reaction evidence="1 12">
        <text>L-threonine = 2-oxobutanoate + NH4(+)</text>
        <dbReference type="Rhea" id="RHEA:22108"/>
        <dbReference type="ChEBI" id="CHEBI:16763"/>
        <dbReference type="ChEBI" id="CHEBI:28938"/>
        <dbReference type="ChEBI" id="CHEBI:57926"/>
        <dbReference type="EC" id="4.3.1.19"/>
    </reaction>
</comment>
<feature type="domain" description="ACT-like" evidence="13">
    <location>
        <begin position="336"/>
        <end position="409"/>
    </location>
</feature>